<comment type="subunit">
    <text evidence="2 8">Monomer.</text>
</comment>
<evidence type="ECO:0000313" key="11">
    <source>
        <dbReference type="Proteomes" id="UP001224775"/>
    </source>
</evidence>
<evidence type="ECO:0000256" key="4">
    <source>
        <dbReference type="ARBA" id="ARBA00021247"/>
    </source>
</evidence>
<dbReference type="AlphaFoldDB" id="A0AAD9DCB7"/>
<proteinExistence type="inferred from homology"/>
<evidence type="ECO:0000256" key="8">
    <source>
        <dbReference type="RuleBase" id="RU367082"/>
    </source>
</evidence>
<comment type="function">
    <text evidence="8">Mediates the side-chain deamidation of N-terminal glutamine residues to glutamate, an important step in N-end rule pathway of protein degradation. Conversion of the resulting N-terminal glutamine to glutamate renders the protein susceptible to arginylation, polyubiquitination and degradation as specified by the N-end rule. Does not act on substrates with internal or C-terminal glutamine and does not act on non-glutamine residues in any position.</text>
</comment>
<evidence type="ECO:0000256" key="3">
    <source>
        <dbReference type="ARBA" id="ARBA00012718"/>
    </source>
</evidence>
<dbReference type="PANTHER" id="PTHR13035:SF0">
    <property type="entry name" value="PROTEIN N-TERMINAL GLUTAMINE AMIDOHYDROLASE"/>
    <property type="match status" value="1"/>
</dbReference>
<dbReference type="Gene3D" id="3.10.620.10">
    <property type="entry name" value="Protein N-terminal glutamine amidohydrolase, alpha beta roll"/>
    <property type="match status" value="1"/>
</dbReference>
<dbReference type="GO" id="GO:0008418">
    <property type="term" value="F:protein-N-terminal asparagine amidohydrolase activity"/>
    <property type="evidence" value="ECO:0007669"/>
    <property type="project" value="UniProtKB-UniRule"/>
</dbReference>
<dbReference type="InterPro" id="IPR023128">
    <property type="entry name" value="Prot_N_Gln_amidohydro_ab_roll"/>
</dbReference>
<dbReference type="PANTHER" id="PTHR13035">
    <property type="entry name" value="PROTEIN N-TERMINAL GLUTAMINE AMIDOHYDROLASE"/>
    <property type="match status" value="1"/>
</dbReference>
<feature type="domain" description="Protein N-terminal glutamine amidohydrolase alpha beta roll" evidence="9">
    <location>
        <begin position="29"/>
        <end position="221"/>
    </location>
</feature>
<evidence type="ECO:0000256" key="7">
    <source>
        <dbReference type="ARBA" id="ARBA00048768"/>
    </source>
</evidence>
<dbReference type="EMBL" id="JATAAI010000015">
    <property type="protein sequence ID" value="KAK1740729.1"/>
    <property type="molecule type" value="Genomic_DNA"/>
</dbReference>
<dbReference type="Pfam" id="PF09764">
    <property type="entry name" value="Nt_Gln_amidase"/>
    <property type="match status" value="1"/>
</dbReference>
<organism evidence="10 11">
    <name type="scientific">Skeletonema marinoi</name>
    <dbReference type="NCBI Taxonomy" id="267567"/>
    <lineage>
        <taxon>Eukaryota</taxon>
        <taxon>Sar</taxon>
        <taxon>Stramenopiles</taxon>
        <taxon>Ochrophyta</taxon>
        <taxon>Bacillariophyta</taxon>
        <taxon>Coscinodiscophyceae</taxon>
        <taxon>Thalassiosirophycidae</taxon>
        <taxon>Thalassiosirales</taxon>
        <taxon>Skeletonemataceae</taxon>
        <taxon>Skeletonema</taxon>
        <taxon>Skeletonema marinoi-dohrnii complex</taxon>
    </lineage>
</organism>
<dbReference type="InterPro" id="IPR039733">
    <property type="entry name" value="NTAQ1"/>
</dbReference>
<evidence type="ECO:0000259" key="9">
    <source>
        <dbReference type="Pfam" id="PF09764"/>
    </source>
</evidence>
<comment type="similarity">
    <text evidence="1 8">Belongs to the NTAQ1 family.</text>
</comment>
<sequence length="246" mass="28339">MNEQRPTGRASLSAESTALQSPSDHDLRVACYCEENAWRVAYRHLYTDASNSCSGNNKDWKYYIVFISNNHKACPMFMQRAIPKDDPREYVCWDYHVIVMRSAVQNNIGGTIVSEILDVDTWVTPYPTPLSKYLDESFPHATDPNLNKQYLPLFNVVRAEDFIRDFYSDRMHMFKSGKWNSPPPEYPPIMNGLKMDGNDSQERNELTGSNLDSYISMSGEGKCVFTLAEMYERSTDSNKKEWTECS</sequence>
<evidence type="ECO:0000256" key="1">
    <source>
        <dbReference type="ARBA" id="ARBA00008985"/>
    </source>
</evidence>
<comment type="caution">
    <text evidence="10">The sequence shown here is derived from an EMBL/GenBank/DDBJ whole genome shotgun (WGS) entry which is preliminary data.</text>
</comment>
<accession>A0AAD9DCB7</accession>
<dbReference type="GO" id="GO:0070773">
    <property type="term" value="F:protein-N-terminal glutamine amidohydrolase activity"/>
    <property type="evidence" value="ECO:0007669"/>
    <property type="project" value="UniProtKB-UniRule"/>
</dbReference>
<protein>
    <recommendedName>
        <fullName evidence="4 8">Protein N-terminal glutamine amidohydrolase</fullName>
        <ecNumber evidence="3 8">3.5.1.122</ecNumber>
    </recommendedName>
    <alternativeName>
        <fullName evidence="6 8">Protein NH2-terminal glutamine deamidase</fullName>
    </alternativeName>
</protein>
<dbReference type="EC" id="3.5.1.122" evidence="3 8"/>
<dbReference type="GO" id="GO:0005634">
    <property type="term" value="C:nucleus"/>
    <property type="evidence" value="ECO:0007669"/>
    <property type="project" value="TreeGrafter"/>
</dbReference>
<evidence type="ECO:0000313" key="10">
    <source>
        <dbReference type="EMBL" id="KAK1740729.1"/>
    </source>
</evidence>
<gene>
    <name evidence="10" type="ORF">QTG54_008824</name>
</gene>
<comment type="catalytic activity">
    <reaction evidence="7 8">
        <text>N-terminal L-glutaminyl-[protein] + H2O = N-terminal L-glutamyl-[protein] + NH4(+)</text>
        <dbReference type="Rhea" id="RHEA:50680"/>
        <dbReference type="Rhea" id="RHEA-COMP:12668"/>
        <dbReference type="Rhea" id="RHEA-COMP:12777"/>
        <dbReference type="ChEBI" id="CHEBI:15377"/>
        <dbReference type="ChEBI" id="CHEBI:28938"/>
        <dbReference type="ChEBI" id="CHEBI:64721"/>
        <dbReference type="ChEBI" id="CHEBI:64722"/>
        <dbReference type="EC" id="3.5.1.122"/>
    </reaction>
</comment>
<dbReference type="GO" id="GO:0005829">
    <property type="term" value="C:cytosol"/>
    <property type="evidence" value="ECO:0007669"/>
    <property type="project" value="TreeGrafter"/>
</dbReference>
<keyword evidence="11" id="KW-1185">Reference proteome</keyword>
<evidence type="ECO:0000256" key="5">
    <source>
        <dbReference type="ARBA" id="ARBA00022801"/>
    </source>
</evidence>
<dbReference type="InterPro" id="IPR037132">
    <property type="entry name" value="N_Gln_amidohydro_ab_roll_sf"/>
</dbReference>
<keyword evidence="5 8" id="KW-0378">Hydrolase</keyword>
<evidence type="ECO:0000256" key="2">
    <source>
        <dbReference type="ARBA" id="ARBA00011245"/>
    </source>
</evidence>
<reference evidence="10" key="1">
    <citation type="submission" date="2023-06" db="EMBL/GenBank/DDBJ databases">
        <title>Survivors Of The Sea: Transcriptome response of Skeletonema marinoi to long-term dormancy.</title>
        <authorList>
            <person name="Pinder M.I.M."/>
            <person name="Kourtchenko O."/>
            <person name="Robertson E.K."/>
            <person name="Larsson T."/>
            <person name="Maumus F."/>
            <person name="Osuna-Cruz C.M."/>
            <person name="Vancaester E."/>
            <person name="Stenow R."/>
            <person name="Vandepoele K."/>
            <person name="Ploug H."/>
            <person name="Bruchert V."/>
            <person name="Godhe A."/>
            <person name="Topel M."/>
        </authorList>
    </citation>
    <scope>NUCLEOTIDE SEQUENCE</scope>
    <source>
        <strain evidence="10">R05AC</strain>
    </source>
</reference>
<dbReference type="Proteomes" id="UP001224775">
    <property type="component" value="Unassembled WGS sequence"/>
</dbReference>
<evidence type="ECO:0000256" key="6">
    <source>
        <dbReference type="ARBA" id="ARBA00029677"/>
    </source>
</evidence>
<name>A0AAD9DCB7_9STRA</name>